<proteinExistence type="predicted"/>
<comment type="caution">
    <text evidence="1">The sequence shown here is derived from an EMBL/GenBank/DDBJ whole genome shotgun (WGS) entry which is preliminary data.</text>
</comment>
<name>X1SUL0_9ZZZZ</name>
<sequence>MNIVRPGREMNLKTVPKTKRAKNKLAAKALPSKTNTKTICEEARLNLAIGFSKILAELTIR</sequence>
<accession>X1SUL0</accession>
<reference evidence="1" key="1">
    <citation type="journal article" date="2014" name="Front. Microbiol.">
        <title>High frequency of phylogenetically diverse reductive dehalogenase-homologous genes in deep subseafloor sedimentary metagenomes.</title>
        <authorList>
            <person name="Kawai M."/>
            <person name="Futagami T."/>
            <person name="Toyoda A."/>
            <person name="Takaki Y."/>
            <person name="Nishi S."/>
            <person name="Hori S."/>
            <person name="Arai W."/>
            <person name="Tsubouchi T."/>
            <person name="Morono Y."/>
            <person name="Uchiyama I."/>
            <person name="Ito T."/>
            <person name="Fujiyama A."/>
            <person name="Inagaki F."/>
            <person name="Takami H."/>
        </authorList>
    </citation>
    <scope>NUCLEOTIDE SEQUENCE</scope>
    <source>
        <strain evidence="1">Expedition CK06-06</strain>
    </source>
</reference>
<feature type="non-terminal residue" evidence="1">
    <location>
        <position position="61"/>
    </location>
</feature>
<organism evidence="1">
    <name type="scientific">marine sediment metagenome</name>
    <dbReference type="NCBI Taxonomy" id="412755"/>
    <lineage>
        <taxon>unclassified sequences</taxon>
        <taxon>metagenomes</taxon>
        <taxon>ecological metagenomes</taxon>
    </lineage>
</organism>
<gene>
    <name evidence="1" type="ORF">S12H4_16520</name>
</gene>
<dbReference type="AlphaFoldDB" id="X1SUL0"/>
<protein>
    <submittedName>
        <fullName evidence="1">Uncharacterized protein</fullName>
    </submittedName>
</protein>
<evidence type="ECO:0000313" key="1">
    <source>
        <dbReference type="EMBL" id="GAI79010.1"/>
    </source>
</evidence>
<dbReference type="EMBL" id="BARW01007995">
    <property type="protein sequence ID" value="GAI79010.1"/>
    <property type="molecule type" value="Genomic_DNA"/>
</dbReference>